<gene>
    <name evidence="10" type="ORF">M5D96_004389</name>
</gene>
<feature type="region of interest" description="Disordered" evidence="7">
    <location>
        <begin position="658"/>
        <end position="679"/>
    </location>
</feature>
<dbReference type="FunFam" id="3.30.505.10:FF:000028">
    <property type="entry name" value="Suppressor of cytokine signaling 5"/>
    <property type="match status" value="1"/>
</dbReference>
<dbReference type="Gene3D" id="3.30.505.10">
    <property type="entry name" value="SH2 domain"/>
    <property type="match status" value="1"/>
</dbReference>
<evidence type="ECO:0000256" key="2">
    <source>
        <dbReference type="ARBA" id="ARBA00022604"/>
    </source>
</evidence>
<feature type="domain" description="SH2" evidence="8">
    <location>
        <begin position="467"/>
        <end position="562"/>
    </location>
</feature>
<accession>A0A9P9YUR0</accession>
<feature type="compositionally biased region" description="Polar residues" evidence="7">
    <location>
        <begin position="666"/>
        <end position="679"/>
    </location>
</feature>
<evidence type="ECO:0000256" key="5">
    <source>
        <dbReference type="ARBA" id="ARBA00022999"/>
    </source>
</evidence>
<comment type="caution">
    <text evidence="10">The sequence shown here is derived from an EMBL/GenBank/DDBJ whole genome shotgun (WGS) entry which is preliminary data.</text>
</comment>
<feature type="compositionally biased region" description="Polar residues" evidence="7">
    <location>
        <begin position="242"/>
        <end position="252"/>
    </location>
</feature>
<feature type="region of interest" description="Disordered" evidence="7">
    <location>
        <begin position="1"/>
        <end position="29"/>
    </location>
</feature>
<keyword evidence="4" id="KW-0833">Ubl conjugation pathway</keyword>
<evidence type="ECO:0000256" key="4">
    <source>
        <dbReference type="ARBA" id="ARBA00022786"/>
    </source>
</evidence>
<feature type="region of interest" description="Disordered" evidence="7">
    <location>
        <begin position="401"/>
        <end position="439"/>
    </location>
</feature>
<dbReference type="Pfam" id="PF07525">
    <property type="entry name" value="SOCS_box"/>
    <property type="match status" value="1"/>
</dbReference>
<sequence length="712" mass="77984">MGHHLSKPTVRTNSQDKSDLPTSANPRESSAAIVEAIGLDEEELQVEEILTEATSPAEVRQIIIKIQLAKMENGNGQVGSHLVEEEQVEGAAVAVASLSADTLNANGQIVNVTLEGGHGEVGVVTNRTAGSSTEAPKIAERQPVNNNNLAGSVGAAISTLQLHDGNSNSNSSNIRPNSNTNYPLDEDDDDDELDESLLRRRRSNSNSNTNSNHNHYQNHSHEAEVVEYCEVLESLPVSNMLSAGTQHSSKQVSRSNNSNSCCRSRSSKTYSMGAATSSSAGSTSASTSTSSKRRCCKCKCRDAFRGLRDMLPTSSTSSNKKDSAGVVVPSSSVPRKSRTADRRSTPPTLGSSSGSSVHRQQGQRKRNSVAVPDASHHHHQVIIRITSPRFVVESPSGRVTVVTEPVAPPQTPRTPPQPRPQSTAAPGTAGVSSAGGIAGRNNMTVHSQIDFMHCLVPDLERITNSSFYWGKMDRYEAEHLLEGKPEGTFLLRDSAQEEFLFSVTFRKYGRSLHARIEQSGHKFSFDCHDPCVFTAPTVTGLLEHYKDPACVMFFEPCLTIPLHRRQTFSLQQLARATIVSNTSYDGINQLELPGRLKSYLKEYHYKQKLRREEQQVGFTYYEDVESGSEEDEDDDAEGVNIRVSYVQHAEVVAQLQQQQHQQHQVTTTSSNRSSNLQEQLSRLPNRMAAAFGRMSANLNCYQTVATPDRRVS</sequence>
<evidence type="ECO:0000259" key="8">
    <source>
        <dbReference type="PROSITE" id="PS50001"/>
    </source>
</evidence>
<reference evidence="10" key="1">
    <citation type="journal article" date="2023" name="Genome Biol. Evol.">
        <title>Long-read-based Genome Assembly of Drosophila gunungcola Reveals Fewer Chemosensory Genes in Flower-breeding Species.</title>
        <authorList>
            <person name="Negi A."/>
            <person name="Liao B.Y."/>
            <person name="Yeh S.D."/>
        </authorList>
    </citation>
    <scope>NUCLEOTIDE SEQUENCE</scope>
    <source>
        <strain evidence="10">Sukarami</strain>
    </source>
</reference>
<dbReference type="EMBL" id="JAMKOV010000002">
    <property type="protein sequence ID" value="KAI8043064.1"/>
    <property type="molecule type" value="Genomic_DNA"/>
</dbReference>
<organism evidence="10 11">
    <name type="scientific">Drosophila gunungcola</name>
    <name type="common">fruit fly</name>
    <dbReference type="NCBI Taxonomy" id="103775"/>
    <lineage>
        <taxon>Eukaryota</taxon>
        <taxon>Metazoa</taxon>
        <taxon>Ecdysozoa</taxon>
        <taxon>Arthropoda</taxon>
        <taxon>Hexapoda</taxon>
        <taxon>Insecta</taxon>
        <taxon>Pterygota</taxon>
        <taxon>Neoptera</taxon>
        <taxon>Endopterygota</taxon>
        <taxon>Diptera</taxon>
        <taxon>Brachycera</taxon>
        <taxon>Muscomorpha</taxon>
        <taxon>Ephydroidea</taxon>
        <taxon>Drosophilidae</taxon>
        <taxon>Drosophila</taxon>
        <taxon>Sophophora</taxon>
    </lineage>
</organism>
<feature type="compositionally biased region" description="Low complexity" evidence="7">
    <location>
        <begin position="253"/>
        <end position="264"/>
    </location>
</feature>
<feature type="region of interest" description="Disordered" evidence="7">
    <location>
        <begin position="128"/>
        <end position="150"/>
    </location>
</feature>
<dbReference type="InterPro" id="IPR036860">
    <property type="entry name" value="SH2_dom_sf"/>
</dbReference>
<evidence type="ECO:0000259" key="9">
    <source>
        <dbReference type="PROSITE" id="PS50225"/>
    </source>
</evidence>
<feature type="region of interest" description="Disordered" evidence="7">
    <location>
        <begin position="242"/>
        <end position="266"/>
    </location>
</feature>
<dbReference type="PROSITE" id="PS50001">
    <property type="entry name" value="SH2"/>
    <property type="match status" value="1"/>
</dbReference>
<dbReference type="SMART" id="SM00252">
    <property type="entry name" value="SH2"/>
    <property type="match status" value="1"/>
</dbReference>
<dbReference type="InterPro" id="IPR001496">
    <property type="entry name" value="SOCS_box"/>
</dbReference>
<dbReference type="GO" id="GO:0005942">
    <property type="term" value="C:phosphatidylinositol 3-kinase complex"/>
    <property type="evidence" value="ECO:0007669"/>
    <property type="project" value="TreeGrafter"/>
</dbReference>
<dbReference type="SMART" id="SM00969">
    <property type="entry name" value="SOCS_box"/>
    <property type="match status" value="1"/>
</dbReference>
<dbReference type="InterPro" id="IPR036036">
    <property type="entry name" value="SOCS_box-like_dom_sf"/>
</dbReference>
<protein>
    <recommendedName>
        <fullName evidence="12">Suppressor of cytokine signaling 5</fullName>
    </recommendedName>
</protein>
<dbReference type="Pfam" id="PF00017">
    <property type="entry name" value="SH2"/>
    <property type="match status" value="1"/>
</dbReference>
<comment type="pathway">
    <text evidence="1">Protein modification; protein ubiquitination.</text>
</comment>
<dbReference type="GO" id="GO:0046935">
    <property type="term" value="F:1-phosphatidylinositol-3-kinase regulator activity"/>
    <property type="evidence" value="ECO:0007669"/>
    <property type="project" value="TreeGrafter"/>
</dbReference>
<dbReference type="PANTHER" id="PTHR10155">
    <property type="entry name" value="PHOSPHATIDYLINOSITOL 3-KINASE REGULATORY SUBUNIT"/>
    <property type="match status" value="1"/>
</dbReference>
<dbReference type="InterPro" id="IPR000980">
    <property type="entry name" value="SH2"/>
</dbReference>
<feature type="domain" description="SOCS box" evidence="9">
    <location>
        <begin position="558"/>
        <end position="606"/>
    </location>
</feature>
<feature type="region of interest" description="Disordered" evidence="7">
    <location>
        <begin position="309"/>
        <end position="382"/>
    </location>
</feature>
<dbReference type="GO" id="GO:0035556">
    <property type="term" value="P:intracellular signal transduction"/>
    <property type="evidence" value="ECO:0007669"/>
    <property type="project" value="InterPro"/>
</dbReference>
<dbReference type="PANTHER" id="PTHR10155:SF0">
    <property type="entry name" value="SUPPRESSOR OF CYTOKINE SIGNALING AT 36E, ISOFORM D"/>
    <property type="match status" value="1"/>
</dbReference>
<proteinExistence type="predicted"/>
<dbReference type="PROSITE" id="PS50225">
    <property type="entry name" value="SOCS"/>
    <property type="match status" value="1"/>
</dbReference>
<dbReference type="SUPFAM" id="SSF158235">
    <property type="entry name" value="SOCS box-like"/>
    <property type="match status" value="1"/>
</dbReference>
<evidence type="ECO:0000313" key="11">
    <source>
        <dbReference type="Proteomes" id="UP001059596"/>
    </source>
</evidence>
<dbReference type="Proteomes" id="UP001059596">
    <property type="component" value="Unassembled WGS sequence"/>
</dbReference>
<feature type="compositionally biased region" description="Low complexity" evidence="7">
    <location>
        <begin position="166"/>
        <end position="181"/>
    </location>
</feature>
<keyword evidence="2" id="KW-0341">Growth regulation</keyword>
<keyword evidence="3" id="KW-0734">Signal transduction inhibitor</keyword>
<feature type="compositionally biased region" description="Low complexity" evidence="7">
    <location>
        <begin position="345"/>
        <end position="356"/>
    </location>
</feature>
<dbReference type="SUPFAM" id="SSF55550">
    <property type="entry name" value="SH2 domain"/>
    <property type="match status" value="1"/>
</dbReference>
<keyword evidence="11" id="KW-1185">Reference proteome</keyword>
<evidence type="ECO:0000256" key="1">
    <source>
        <dbReference type="ARBA" id="ARBA00004906"/>
    </source>
</evidence>
<evidence type="ECO:0000256" key="7">
    <source>
        <dbReference type="SAM" id="MobiDB-lite"/>
    </source>
</evidence>
<dbReference type="GO" id="GO:0009968">
    <property type="term" value="P:negative regulation of signal transduction"/>
    <property type="evidence" value="ECO:0007669"/>
    <property type="project" value="UniProtKB-KW"/>
</dbReference>
<dbReference type="AlphaFoldDB" id="A0A9P9YUR0"/>
<feature type="compositionally biased region" description="Pro residues" evidence="7">
    <location>
        <begin position="406"/>
        <end position="419"/>
    </location>
</feature>
<evidence type="ECO:0000313" key="10">
    <source>
        <dbReference type="EMBL" id="KAI8043064.1"/>
    </source>
</evidence>
<name>A0A9P9YUR0_9MUSC</name>
<feature type="region of interest" description="Disordered" evidence="7">
    <location>
        <begin position="162"/>
        <end position="191"/>
    </location>
</feature>
<keyword evidence="5 6" id="KW-0727">SH2 domain</keyword>
<evidence type="ECO:0000256" key="3">
    <source>
        <dbReference type="ARBA" id="ARBA00022700"/>
    </source>
</evidence>
<evidence type="ECO:0008006" key="12">
    <source>
        <dbReference type="Google" id="ProtNLM"/>
    </source>
</evidence>
<dbReference type="SMART" id="SM00253">
    <property type="entry name" value="SOCS"/>
    <property type="match status" value="1"/>
</dbReference>
<evidence type="ECO:0000256" key="6">
    <source>
        <dbReference type="PROSITE-ProRule" id="PRU00191"/>
    </source>
</evidence>
<dbReference type="GO" id="GO:0046854">
    <property type="term" value="P:phosphatidylinositol phosphate biosynthetic process"/>
    <property type="evidence" value="ECO:0007669"/>
    <property type="project" value="TreeGrafter"/>
</dbReference>